<dbReference type="GO" id="GO:0005634">
    <property type="term" value="C:nucleus"/>
    <property type="evidence" value="ECO:0007669"/>
    <property type="project" value="UniProtKB-SubCell"/>
</dbReference>
<dbReference type="SMART" id="SM00774">
    <property type="entry name" value="WRKY"/>
    <property type="match status" value="1"/>
</dbReference>
<keyword evidence="5" id="KW-0539">Nucleus</keyword>
<reference evidence="7 8" key="1">
    <citation type="journal article" date="2021" name="Commun. Biol.">
        <title>The genome of Shorea leprosula (Dipterocarpaceae) highlights the ecological relevance of drought in aseasonal tropical rainforests.</title>
        <authorList>
            <person name="Ng K.K.S."/>
            <person name="Kobayashi M.J."/>
            <person name="Fawcett J.A."/>
            <person name="Hatakeyama M."/>
            <person name="Paape T."/>
            <person name="Ng C.H."/>
            <person name="Ang C.C."/>
            <person name="Tnah L.H."/>
            <person name="Lee C.T."/>
            <person name="Nishiyama T."/>
            <person name="Sese J."/>
            <person name="O'Brien M.J."/>
            <person name="Copetti D."/>
            <person name="Mohd Noor M.I."/>
            <person name="Ong R.C."/>
            <person name="Putra M."/>
            <person name="Sireger I.Z."/>
            <person name="Indrioko S."/>
            <person name="Kosugi Y."/>
            <person name="Izuno A."/>
            <person name="Isagi Y."/>
            <person name="Lee S.L."/>
            <person name="Shimizu K.K."/>
        </authorList>
    </citation>
    <scope>NUCLEOTIDE SEQUENCE [LARGE SCALE GENOMIC DNA]</scope>
    <source>
        <strain evidence="7">214</strain>
    </source>
</reference>
<proteinExistence type="predicted"/>
<name>A0AAV5IE17_9ROSI</name>
<dbReference type="Proteomes" id="UP001054252">
    <property type="component" value="Unassembled WGS sequence"/>
</dbReference>
<dbReference type="EMBL" id="BPVZ01000009">
    <property type="protein sequence ID" value="GKU95515.1"/>
    <property type="molecule type" value="Genomic_DNA"/>
</dbReference>
<evidence type="ECO:0000256" key="3">
    <source>
        <dbReference type="ARBA" id="ARBA00023125"/>
    </source>
</evidence>
<gene>
    <name evidence="7" type="ORF">SLEP1_g8867</name>
</gene>
<dbReference type="GO" id="GO:0043565">
    <property type="term" value="F:sequence-specific DNA binding"/>
    <property type="evidence" value="ECO:0007669"/>
    <property type="project" value="InterPro"/>
</dbReference>
<keyword evidence="3" id="KW-0238">DNA-binding</keyword>
<evidence type="ECO:0000256" key="5">
    <source>
        <dbReference type="ARBA" id="ARBA00023242"/>
    </source>
</evidence>
<evidence type="ECO:0000313" key="7">
    <source>
        <dbReference type="EMBL" id="GKU95515.1"/>
    </source>
</evidence>
<dbReference type="InterPro" id="IPR018872">
    <property type="entry name" value="Zn-cluster-dom"/>
</dbReference>
<feature type="domain" description="WRKY" evidence="6">
    <location>
        <begin position="197"/>
        <end position="263"/>
    </location>
</feature>
<dbReference type="InterPro" id="IPR036576">
    <property type="entry name" value="WRKY_dom_sf"/>
</dbReference>
<dbReference type="FunFam" id="2.20.25.80:FF:000004">
    <property type="entry name" value="WRKY transcription factor 65"/>
    <property type="match status" value="1"/>
</dbReference>
<accession>A0AAV5IE17</accession>
<dbReference type="GO" id="GO:0003700">
    <property type="term" value="F:DNA-binding transcription factor activity"/>
    <property type="evidence" value="ECO:0007669"/>
    <property type="project" value="InterPro"/>
</dbReference>
<evidence type="ECO:0000256" key="1">
    <source>
        <dbReference type="ARBA" id="ARBA00004123"/>
    </source>
</evidence>
<evidence type="ECO:0000256" key="4">
    <source>
        <dbReference type="ARBA" id="ARBA00023163"/>
    </source>
</evidence>
<comment type="subcellular location">
    <subcellularLocation>
        <location evidence="1">Nucleus</location>
    </subcellularLocation>
</comment>
<evidence type="ECO:0000256" key="2">
    <source>
        <dbReference type="ARBA" id="ARBA00023015"/>
    </source>
</evidence>
<dbReference type="Pfam" id="PF10533">
    <property type="entry name" value="Plant_zn_clust"/>
    <property type="match status" value="1"/>
</dbReference>
<comment type="caution">
    <text evidence="7">The sequence shown here is derived from an EMBL/GenBank/DDBJ whole genome shotgun (WGS) entry which is preliminary data.</text>
</comment>
<dbReference type="InterPro" id="IPR003657">
    <property type="entry name" value="WRKY_dom"/>
</dbReference>
<dbReference type="SUPFAM" id="SSF118290">
    <property type="entry name" value="WRKY DNA-binding domain"/>
    <property type="match status" value="1"/>
</dbReference>
<sequence>MREASGFGFPMTPRWDLKLHEVAQSSFRHANQLFSCISDQSKKRSNLEVSLIAQDAVNDFKKLLTLLDGSMQSDCKRIKRGPLPNSHNINPVEFLDCSGSVSSNGLVHRNSVVSTNLTMEMHQFSSGFPSMSLFSNTDKKMIIHHPSSMVSQGQNYMFSSKNQATRICSVSTGGCRCSKHRKLRLKKTVRVPATGDKFADLPLDDYSWRKYGQKPIKGSPYPRSYYKCSSMKGCPARKHVERCQEDPALLVVTYEGDHNHSRMSQYKLEMLFFPS</sequence>
<dbReference type="GO" id="GO:0005516">
    <property type="term" value="F:calmodulin binding"/>
    <property type="evidence" value="ECO:0007669"/>
    <property type="project" value="UniProtKB-ARBA"/>
</dbReference>
<keyword evidence="4" id="KW-0804">Transcription</keyword>
<dbReference type="Gene3D" id="2.20.25.80">
    <property type="entry name" value="WRKY domain"/>
    <property type="match status" value="1"/>
</dbReference>
<protein>
    <recommendedName>
        <fullName evidence="6">WRKY domain-containing protein</fullName>
    </recommendedName>
</protein>
<dbReference type="Pfam" id="PF03106">
    <property type="entry name" value="WRKY"/>
    <property type="match status" value="1"/>
</dbReference>
<evidence type="ECO:0000313" key="8">
    <source>
        <dbReference type="Proteomes" id="UP001054252"/>
    </source>
</evidence>
<dbReference type="InterPro" id="IPR044810">
    <property type="entry name" value="WRKY_plant"/>
</dbReference>
<keyword evidence="8" id="KW-1185">Reference proteome</keyword>
<dbReference type="AlphaFoldDB" id="A0AAV5IE17"/>
<organism evidence="7 8">
    <name type="scientific">Rubroshorea leprosula</name>
    <dbReference type="NCBI Taxonomy" id="152421"/>
    <lineage>
        <taxon>Eukaryota</taxon>
        <taxon>Viridiplantae</taxon>
        <taxon>Streptophyta</taxon>
        <taxon>Embryophyta</taxon>
        <taxon>Tracheophyta</taxon>
        <taxon>Spermatophyta</taxon>
        <taxon>Magnoliopsida</taxon>
        <taxon>eudicotyledons</taxon>
        <taxon>Gunneridae</taxon>
        <taxon>Pentapetalae</taxon>
        <taxon>rosids</taxon>
        <taxon>malvids</taxon>
        <taxon>Malvales</taxon>
        <taxon>Dipterocarpaceae</taxon>
        <taxon>Rubroshorea</taxon>
    </lineage>
</organism>
<dbReference type="PROSITE" id="PS50811">
    <property type="entry name" value="WRKY"/>
    <property type="match status" value="1"/>
</dbReference>
<evidence type="ECO:0000259" key="6">
    <source>
        <dbReference type="PROSITE" id="PS50811"/>
    </source>
</evidence>
<dbReference type="PANTHER" id="PTHR31282">
    <property type="entry name" value="WRKY TRANSCRIPTION FACTOR 21-RELATED"/>
    <property type="match status" value="1"/>
</dbReference>
<keyword evidence="2" id="KW-0805">Transcription regulation</keyword>